<comment type="caution">
    <text evidence="2">The sequence shown here is derived from an EMBL/GenBank/DDBJ whole genome shotgun (WGS) entry which is preliminary data.</text>
</comment>
<dbReference type="Pfam" id="PF17906">
    <property type="entry name" value="HTH_48"/>
    <property type="match status" value="1"/>
</dbReference>
<feature type="domain" description="Mos1 transposase HTH" evidence="1">
    <location>
        <begin position="2"/>
        <end position="27"/>
    </location>
</feature>
<organism evidence="2 3">
    <name type="scientific">Trichonephila clavipes</name>
    <name type="common">Golden silk orbweaver</name>
    <name type="synonym">Nephila clavipes</name>
    <dbReference type="NCBI Taxonomy" id="2585209"/>
    <lineage>
        <taxon>Eukaryota</taxon>
        <taxon>Metazoa</taxon>
        <taxon>Ecdysozoa</taxon>
        <taxon>Arthropoda</taxon>
        <taxon>Chelicerata</taxon>
        <taxon>Arachnida</taxon>
        <taxon>Araneae</taxon>
        <taxon>Araneomorphae</taxon>
        <taxon>Entelegynae</taxon>
        <taxon>Araneoidea</taxon>
        <taxon>Nephilidae</taxon>
        <taxon>Trichonephila</taxon>
    </lineage>
</organism>
<keyword evidence="3" id="KW-1185">Reference proteome</keyword>
<dbReference type="EMBL" id="BMAU01021300">
    <property type="protein sequence ID" value="GFY10711.1"/>
    <property type="molecule type" value="Genomic_DNA"/>
</dbReference>
<dbReference type="InterPro" id="IPR041426">
    <property type="entry name" value="Mos1_HTH"/>
</dbReference>
<evidence type="ECO:0000313" key="3">
    <source>
        <dbReference type="Proteomes" id="UP000887159"/>
    </source>
</evidence>
<sequence length="66" mass="7814">MLVEAYGGNALSRAQCYRWFEKFQNGDFDVRNARSVADQQKNLKMLNCKHYSMKMMAKRKNILHNN</sequence>
<evidence type="ECO:0000259" key="1">
    <source>
        <dbReference type="Pfam" id="PF17906"/>
    </source>
</evidence>
<name>A0A8X6SEG7_TRICX</name>
<proteinExistence type="predicted"/>
<reference evidence="2" key="1">
    <citation type="submission" date="2020-08" db="EMBL/GenBank/DDBJ databases">
        <title>Multicomponent nature underlies the extraordinary mechanical properties of spider dragline silk.</title>
        <authorList>
            <person name="Kono N."/>
            <person name="Nakamura H."/>
            <person name="Mori M."/>
            <person name="Yoshida Y."/>
            <person name="Ohtoshi R."/>
            <person name="Malay A.D."/>
            <person name="Moran D.A.P."/>
            <person name="Tomita M."/>
            <person name="Numata K."/>
            <person name="Arakawa K."/>
        </authorList>
    </citation>
    <scope>NUCLEOTIDE SEQUENCE</scope>
</reference>
<dbReference type="Gene3D" id="1.10.10.1450">
    <property type="match status" value="1"/>
</dbReference>
<dbReference type="AlphaFoldDB" id="A0A8X6SEG7"/>
<protein>
    <recommendedName>
        <fullName evidence="1">Mos1 transposase HTH domain-containing protein</fullName>
    </recommendedName>
</protein>
<accession>A0A8X6SEG7</accession>
<gene>
    <name evidence="2" type="ORF">TNCV_2195321</name>
</gene>
<dbReference type="Proteomes" id="UP000887159">
    <property type="component" value="Unassembled WGS sequence"/>
</dbReference>
<evidence type="ECO:0000313" key="2">
    <source>
        <dbReference type="EMBL" id="GFY10711.1"/>
    </source>
</evidence>